<comment type="caution">
    <text evidence="4">The sequence shown here is derived from an EMBL/GenBank/DDBJ whole genome shotgun (WGS) entry which is preliminary data.</text>
</comment>
<accession>A0A4R2RIP7</accession>
<dbReference type="NCBIfam" id="NF045758">
    <property type="entry name" value="YlxM"/>
    <property type="match status" value="1"/>
</dbReference>
<keyword evidence="5" id="KW-1185">Reference proteome</keyword>
<dbReference type="AlphaFoldDB" id="A0A4R2RIP7"/>
<dbReference type="PANTHER" id="PTHR40083">
    <property type="entry name" value="UPF0122 PROTEIN CBO2450/CLC_2298"/>
    <property type="match status" value="1"/>
</dbReference>
<evidence type="ECO:0000313" key="5">
    <source>
        <dbReference type="Proteomes" id="UP000294813"/>
    </source>
</evidence>
<sequence length="124" mass="14508">MHSLEKLQQMALLLDFYGQLLTERQRMALAYYYEDNLSLAEIAEELNVSRQAVFDVIRRAEKILLSYEERLALIERWQTERNVLLQVEKLLRGSAAWQHDTDVMEAGRLLEELMREGGTLHGDV</sequence>
<proteinExistence type="inferred from homology"/>
<name>A0A4R2RIP7_9FIRM</name>
<organism evidence="4 5">
    <name type="scientific">Heliophilum fasciatum</name>
    <dbReference type="NCBI Taxonomy" id="35700"/>
    <lineage>
        <taxon>Bacteria</taxon>
        <taxon>Bacillati</taxon>
        <taxon>Bacillota</taxon>
        <taxon>Clostridia</taxon>
        <taxon>Eubacteriales</taxon>
        <taxon>Heliobacteriaceae</taxon>
        <taxon>Heliophilum</taxon>
    </lineage>
</organism>
<evidence type="ECO:0000256" key="3">
    <source>
        <dbReference type="HAMAP-Rule" id="MF_00245"/>
    </source>
</evidence>
<dbReference type="RefSeq" id="WP_131919509.1">
    <property type="nucleotide sequence ID" value="NZ_JAOQNU010000015.1"/>
</dbReference>
<gene>
    <name evidence="4" type="ORF">EDD73_11614</name>
</gene>
<dbReference type="InterPro" id="IPR036388">
    <property type="entry name" value="WH-like_DNA-bd_sf"/>
</dbReference>
<evidence type="ECO:0000313" key="4">
    <source>
        <dbReference type="EMBL" id="TCP63670.1"/>
    </source>
</evidence>
<dbReference type="HAMAP" id="MF_00245">
    <property type="entry name" value="UPF0122"/>
    <property type="match status" value="1"/>
</dbReference>
<comment type="function">
    <text evidence="2 3">Might take part in the signal recognition particle (SRP) pathway. This is inferred from the conservation of its genetic proximity to ftsY/ffh. May be a regulatory protein.</text>
</comment>
<dbReference type="InterPro" id="IPR007394">
    <property type="entry name" value="UPF0122"/>
</dbReference>
<evidence type="ECO:0000256" key="1">
    <source>
        <dbReference type="ARBA" id="ARBA00008720"/>
    </source>
</evidence>
<dbReference type="OrthoDB" id="6392at2"/>
<dbReference type="InterPro" id="IPR054831">
    <property type="entry name" value="UPF0122_fam_protein"/>
</dbReference>
<evidence type="ECO:0000256" key="2">
    <source>
        <dbReference type="ARBA" id="ARBA00024764"/>
    </source>
</evidence>
<dbReference type="SUPFAM" id="SSF88659">
    <property type="entry name" value="Sigma3 and sigma4 domains of RNA polymerase sigma factors"/>
    <property type="match status" value="1"/>
</dbReference>
<comment type="similarity">
    <text evidence="1 3">Belongs to the UPF0122 family.</text>
</comment>
<dbReference type="Proteomes" id="UP000294813">
    <property type="component" value="Unassembled WGS sequence"/>
</dbReference>
<reference evidence="4 5" key="1">
    <citation type="submission" date="2019-03" db="EMBL/GenBank/DDBJ databases">
        <title>Genomic Encyclopedia of Type Strains, Phase IV (KMG-IV): sequencing the most valuable type-strain genomes for metagenomic binning, comparative biology and taxonomic classification.</title>
        <authorList>
            <person name="Goeker M."/>
        </authorList>
    </citation>
    <scope>NUCLEOTIDE SEQUENCE [LARGE SCALE GENOMIC DNA]</scope>
    <source>
        <strain evidence="4 5">DSM 11170</strain>
    </source>
</reference>
<dbReference type="PANTHER" id="PTHR40083:SF1">
    <property type="entry name" value="UPF0122 PROTEIN YLXM"/>
    <property type="match status" value="1"/>
</dbReference>
<protein>
    <recommendedName>
        <fullName evidence="3">UPF0122 protein EDD73_11614</fullName>
    </recommendedName>
</protein>
<dbReference type="InterPro" id="IPR013324">
    <property type="entry name" value="RNA_pol_sigma_r3/r4-like"/>
</dbReference>
<dbReference type="Gene3D" id="1.10.10.10">
    <property type="entry name" value="Winged helix-like DNA-binding domain superfamily/Winged helix DNA-binding domain"/>
    <property type="match status" value="1"/>
</dbReference>
<dbReference type="Pfam" id="PF04297">
    <property type="entry name" value="UPF0122"/>
    <property type="match status" value="1"/>
</dbReference>
<dbReference type="EMBL" id="SLXT01000016">
    <property type="protein sequence ID" value="TCP63670.1"/>
    <property type="molecule type" value="Genomic_DNA"/>
</dbReference>